<dbReference type="Proteomes" id="UP000076128">
    <property type="component" value="Chromosome"/>
</dbReference>
<name>A0A159YYB0_9RHOB</name>
<reference evidence="1 2" key="1">
    <citation type="submission" date="2015-09" db="EMBL/GenBank/DDBJ databases">
        <title>Complete genome sequence of Defluviimonas alba cai42t isolated from an oilfield in Xinjiang.</title>
        <authorList>
            <person name="Geng S."/>
            <person name="Pan X."/>
            <person name="Wu X."/>
        </authorList>
    </citation>
    <scope>NUCLEOTIDE SEQUENCE [LARGE SCALE GENOMIC DNA]</scope>
    <source>
        <strain evidence="2">cai42</strain>
    </source>
</reference>
<protein>
    <submittedName>
        <fullName evidence="1">Uncharacterized protein</fullName>
    </submittedName>
</protein>
<accession>A0A159YYB0</accession>
<proteinExistence type="predicted"/>
<dbReference type="AlphaFoldDB" id="A0A159YYB0"/>
<evidence type="ECO:0000313" key="2">
    <source>
        <dbReference type="Proteomes" id="UP000076128"/>
    </source>
</evidence>
<dbReference type="KEGG" id="daa:AKL17_0174"/>
<keyword evidence="2" id="KW-1185">Reference proteome</keyword>
<gene>
    <name evidence="1" type="ORF">AKL17_0174</name>
</gene>
<dbReference type="EMBL" id="CP012661">
    <property type="protein sequence ID" value="AMY67436.1"/>
    <property type="molecule type" value="Genomic_DNA"/>
</dbReference>
<sequence length="31" mass="3527">MGYLETLEDLEARYGVPQPACARCRRSSTPR</sequence>
<organism evidence="1 2">
    <name type="scientific">Frigidibacter mobilis</name>
    <dbReference type="NCBI Taxonomy" id="1335048"/>
    <lineage>
        <taxon>Bacteria</taxon>
        <taxon>Pseudomonadati</taxon>
        <taxon>Pseudomonadota</taxon>
        <taxon>Alphaproteobacteria</taxon>
        <taxon>Rhodobacterales</taxon>
        <taxon>Paracoccaceae</taxon>
        <taxon>Frigidibacter</taxon>
    </lineage>
</organism>
<dbReference type="STRING" id="1335048.AKL17_0174"/>
<evidence type="ECO:0000313" key="1">
    <source>
        <dbReference type="EMBL" id="AMY67436.1"/>
    </source>
</evidence>